<feature type="transmembrane region" description="Helical" evidence="7">
    <location>
        <begin position="6"/>
        <end position="31"/>
    </location>
</feature>
<feature type="transmembrane region" description="Helical" evidence="7">
    <location>
        <begin position="78"/>
        <end position="96"/>
    </location>
</feature>
<keyword evidence="5 7" id="KW-1133">Transmembrane helix</keyword>
<organism evidence="8 9">
    <name type="scientific">Arachidicoccus rhizosphaerae</name>
    <dbReference type="NCBI Taxonomy" id="551991"/>
    <lineage>
        <taxon>Bacteria</taxon>
        <taxon>Pseudomonadati</taxon>
        <taxon>Bacteroidota</taxon>
        <taxon>Chitinophagia</taxon>
        <taxon>Chitinophagales</taxon>
        <taxon>Chitinophagaceae</taxon>
        <taxon>Arachidicoccus</taxon>
    </lineage>
</organism>
<sequence>MESMSSFLHLAFITFITLFPAVNPVGTSFMIDPLLSGLTKKQRLIAARKISFYSLAICMVSVILGSWVLKLFGLSLPIVQIAGGIIIFHMGWNLLIAKNETNKGPETFTQPEDKYKEVENILFYPISFPMLSGAGTISVLLTLSASSANQNWQQYLFNTGSLIVGIIMMVILIYICLINTLFLFKRIGSRGQQVVNRISAFLVMCVGLQILWEGIKHLINLQ</sequence>
<evidence type="ECO:0000256" key="3">
    <source>
        <dbReference type="ARBA" id="ARBA00022475"/>
    </source>
</evidence>
<accession>A0A1H4CL64</accession>
<evidence type="ECO:0000256" key="4">
    <source>
        <dbReference type="ARBA" id="ARBA00022692"/>
    </source>
</evidence>
<keyword evidence="6 7" id="KW-0472">Membrane</keyword>
<evidence type="ECO:0000256" key="6">
    <source>
        <dbReference type="ARBA" id="ARBA00023136"/>
    </source>
</evidence>
<evidence type="ECO:0000256" key="7">
    <source>
        <dbReference type="RuleBase" id="RU362048"/>
    </source>
</evidence>
<dbReference type="PANTHER" id="PTHR33508">
    <property type="entry name" value="UPF0056 MEMBRANE PROTEIN YHCE"/>
    <property type="match status" value="1"/>
</dbReference>
<protein>
    <recommendedName>
        <fullName evidence="7">UPF0056 membrane protein</fullName>
    </recommendedName>
</protein>
<comment type="similarity">
    <text evidence="2 7">Belongs to the UPF0056 (MarC) family.</text>
</comment>
<evidence type="ECO:0000256" key="5">
    <source>
        <dbReference type="ARBA" id="ARBA00022989"/>
    </source>
</evidence>
<dbReference type="AlphaFoldDB" id="A0A1H4CL64"/>
<gene>
    <name evidence="8" type="ORF">SAMN05192529_1338</name>
</gene>
<dbReference type="PANTHER" id="PTHR33508:SF1">
    <property type="entry name" value="UPF0056 MEMBRANE PROTEIN YHCE"/>
    <property type="match status" value="1"/>
</dbReference>
<name>A0A1H4CL64_9BACT</name>
<dbReference type="EMBL" id="FNQY01000033">
    <property type="protein sequence ID" value="SEA61058.1"/>
    <property type="molecule type" value="Genomic_DNA"/>
</dbReference>
<dbReference type="InterPro" id="IPR002771">
    <property type="entry name" value="Multi_antbiot-R_MarC"/>
</dbReference>
<evidence type="ECO:0000313" key="9">
    <source>
        <dbReference type="Proteomes" id="UP000199041"/>
    </source>
</evidence>
<keyword evidence="9" id="KW-1185">Reference proteome</keyword>
<evidence type="ECO:0000256" key="1">
    <source>
        <dbReference type="ARBA" id="ARBA00004651"/>
    </source>
</evidence>
<keyword evidence="4 7" id="KW-0812">Transmembrane</keyword>
<feature type="transmembrane region" description="Helical" evidence="7">
    <location>
        <begin position="155"/>
        <end position="182"/>
    </location>
</feature>
<dbReference type="GO" id="GO:0005886">
    <property type="term" value="C:plasma membrane"/>
    <property type="evidence" value="ECO:0007669"/>
    <property type="project" value="UniProtKB-SubCell"/>
</dbReference>
<dbReference type="Proteomes" id="UP000199041">
    <property type="component" value="Unassembled WGS sequence"/>
</dbReference>
<comment type="subcellular location">
    <subcellularLocation>
        <location evidence="1 7">Cell membrane</location>
        <topology evidence="1 7">Multi-pass membrane protein</topology>
    </subcellularLocation>
</comment>
<feature type="transmembrane region" description="Helical" evidence="7">
    <location>
        <begin position="194"/>
        <end position="212"/>
    </location>
</feature>
<evidence type="ECO:0000313" key="8">
    <source>
        <dbReference type="EMBL" id="SEA61058.1"/>
    </source>
</evidence>
<feature type="transmembrane region" description="Helical" evidence="7">
    <location>
        <begin position="52"/>
        <end position="72"/>
    </location>
</feature>
<feature type="transmembrane region" description="Helical" evidence="7">
    <location>
        <begin position="121"/>
        <end position="143"/>
    </location>
</feature>
<dbReference type="NCBIfam" id="TIGR00427">
    <property type="entry name" value="NAAT family transporter"/>
    <property type="match status" value="1"/>
</dbReference>
<reference evidence="8 9" key="1">
    <citation type="submission" date="2016-10" db="EMBL/GenBank/DDBJ databases">
        <authorList>
            <person name="de Groot N.N."/>
        </authorList>
    </citation>
    <scope>NUCLEOTIDE SEQUENCE [LARGE SCALE GENOMIC DNA]</scope>
    <source>
        <strain evidence="8 9">Vu-144</strain>
    </source>
</reference>
<evidence type="ECO:0000256" key="2">
    <source>
        <dbReference type="ARBA" id="ARBA00009784"/>
    </source>
</evidence>
<dbReference type="Pfam" id="PF01914">
    <property type="entry name" value="MarC"/>
    <property type="match status" value="1"/>
</dbReference>
<dbReference type="OrthoDB" id="21094at2"/>
<proteinExistence type="inferred from homology"/>
<keyword evidence="3" id="KW-1003">Cell membrane</keyword>